<gene>
    <name evidence="7" type="ORF">BBG48_009660</name>
</gene>
<evidence type="ECO:0000256" key="4">
    <source>
        <dbReference type="ARBA" id="ARBA00023125"/>
    </source>
</evidence>
<keyword evidence="4 6" id="KW-0238">DNA-binding</keyword>
<reference evidence="7 8" key="1">
    <citation type="journal article" date="2016" name="Genome Announc.">
        <title>Draft Genome Sequence of Criibacterium bergeronii gen. nov., sp. nov., Strain CCRI-22567T, Isolated from a Vaginal Sample from a Woman with Bacterial Vaginosis.</title>
        <authorList>
            <person name="Maheux A.F."/>
            <person name="Berube E."/>
            <person name="Boudreau D.K."/>
            <person name="Raymond F."/>
            <person name="Corbeil J."/>
            <person name="Roy P.H."/>
            <person name="Boissinot M."/>
            <person name="Omar R.F."/>
        </authorList>
    </citation>
    <scope>NUCLEOTIDE SEQUENCE [LARGE SCALE GENOMIC DNA]</scope>
    <source>
        <strain evidence="7 8">CCRI-22567</strain>
    </source>
</reference>
<comment type="caution">
    <text evidence="7">The sequence shown here is derived from an EMBL/GenBank/DDBJ whole genome shotgun (WGS) entry which is preliminary data.</text>
</comment>
<dbReference type="AlphaFoldDB" id="A0A371IJ73"/>
<sequence>MEVLMTNFNTELITALSQAINIDEIFRKQLEDSMNMLLETQTTAFLGYEPYDVSAYNNANSRNGYYHRTFKIEFGELILKIPRDRQGTFSQKTIYFYKKFKRVYTKNLTLPMQ</sequence>
<comment type="similarity">
    <text evidence="2 6">Belongs to the transposase mutator family.</text>
</comment>
<keyword evidence="6" id="KW-0814">Transposable element</keyword>
<dbReference type="Proteomes" id="UP000093352">
    <property type="component" value="Unassembled WGS sequence"/>
</dbReference>
<dbReference type="EMBL" id="MBEW02000032">
    <property type="protein sequence ID" value="RDY20513.1"/>
    <property type="molecule type" value="Genomic_DNA"/>
</dbReference>
<comment type="function">
    <text evidence="1 6">Required for the transposition of the insertion element.</text>
</comment>
<organism evidence="7 8">
    <name type="scientific">Criibacterium bergeronii</name>
    <dbReference type="NCBI Taxonomy" id="1871336"/>
    <lineage>
        <taxon>Bacteria</taxon>
        <taxon>Bacillati</taxon>
        <taxon>Bacillota</taxon>
        <taxon>Clostridia</taxon>
        <taxon>Peptostreptococcales</taxon>
        <taxon>Filifactoraceae</taxon>
        <taxon>Criibacterium</taxon>
    </lineage>
</organism>
<evidence type="ECO:0000313" key="7">
    <source>
        <dbReference type="EMBL" id="RDY20513.1"/>
    </source>
</evidence>
<evidence type="ECO:0000313" key="8">
    <source>
        <dbReference type="Proteomes" id="UP000093352"/>
    </source>
</evidence>
<keyword evidence="3 6" id="KW-0815">Transposition</keyword>
<evidence type="ECO:0000256" key="1">
    <source>
        <dbReference type="ARBA" id="ARBA00002190"/>
    </source>
</evidence>
<dbReference type="GO" id="GO:0003677">
    <property type="term" value="F:DNA binding"/>
    <property type="evidence" value="ECO:0007669"/>
    <property type="project" value="UniProtKB-UniRule"/>
</dbReference>
<accession>A0A371IJ73</accession>
<dbReference type="Pfam" id="PF00872">
    <property type="entry name" value="Transposase_mut"/>
    <property type="match status" value="1"/>
</dbReference>
<evidence type="ECO:0000256" key="5">
    <source>
        <dbReference type="ARBA" id="ARBA00023172"/>
    </source>
</evidence>
<evidence type="ECO:0000256" key="3">
    <source>
        <dbReference type="ARBA" id="ARBA00022578"/>
    </source>
</evidence>
<dbReference type="InterPro" id="IPR001207">
    <property type="entry name" value="Transposase_mutator"/>
</dbReference>
<dbReference type="GO" id="GO:0006313">
    <property type="term" value="P:DNA transposition"/>
    <property type="evidence" value="ECO:0007669"/>
    <property type="project" value="UniProtKB-UniRule"/>
</dbReference>
<name>A0A371IJ73_9FIRM</name>
<protein>
    <recommendedName>
        <fullName evidence="6">Mutator family transposase</fullName>
    </recommendedName>
</protein>
<dbReference type="PANTHER" id="PTHR33217:SF7">
    <property type="entry name" value="TRANSPOSASE FOR INSERTION SEQUENCE ELEMENT IS1081"/>
    <property type="match status" value="1"/>
</dbReference>
<keyword evidence="5 6" id="KW-0233">DNA recombination</keyword>
<evidence type="ECO:0000256" key="2">
    <source>
        <dbReference type="ARBA" id="ARBA00010961"/>
    </source>
</evidence>
<keyword evidence="8" id="KW-1185">Reference proteome</keyword>
<evidence type="ECO:0000256" key="6">
    <source>
        <dbReference type="RuleBase" id="RU365089"/>
    </source>
</evidence>
<dbReference type="PANTHER" id="PTHR33217">
    <property type="entry name" value="TRANSPOSASE FOR INSERTION SEQUENCE ELEMENT IS1081"/>
    <property type="match status" value="1"/>
</dbReference>
<dbReference type="STRING" id="1871336.BBG48_08530"/>
<proteinExistence type="inferred from homology"/>
<dbReference type="GO" id="GO:0004803">
    <property type="term" value="F:transposase activity"/>
    <property type="evidence" value="ECO:0007669"/>
    <property type="project" value="UniProtKB-UniRule"/>
</dbReference>